<evidence type="ECO:0008006" key="4">
    <source>
        <dbReference type="Google" id="ProtNLM"/>
    </source>
</evidence>
<gene>
    <name evidence="2" type="ORF">VA599_11510</name>
</gene>
<keyword evidence="3" id="KW-1185">Reference proteome</keyword>
<reference evidence="2 3" key="1">
    <citation type="submission" date="2023-12" db="EMBL/GenBank/DDBJ databases">
        <title>Chromobacterium sp. strain TRC.1.1.SA producing antimicrobial pigment.</title>
        <authorList>
            <person name="Verma N."/>
            <person name="Choksket S."/>
            <person name="Pinnaka A.K."/>
            <person name="Korpole S."/>
        </authorList>
    </citation>
    <scope>NUCLEOTIDE SEQUENCE [LARGE SCALE GENOMIC DNA]</scope>
    <source>
        <strain evidence="2 3">TRC1.1.SA</strain>
    </source>
</reference>
<evidence type="ECO:0000313" key="2">
    <source>
        <dbReference type="EMBL" id="MEN7431378.1"/>
    </source>
</evidence>
<organism evidence="2 3">
    <name type="scientific">Chromobacterium indicum</name>
    <dbReference type="NCBI Taxonomy" id="3110228"/>
    <lineage>
        <taxon>Bacteria</taxon>
        <taxon>Pseudomonadati</taxon>
        <taxon>Pseudomonadota</taxon>
        <taxon>Betaproteobacteria</taxon>
        <taxon>Neisseriales</taxon>
        <taxon>Chromobacteriaceae</taxon>
        <taxon>Chromobacterium</taxon>
    </lineage>
</organism>
<evidence type="ECO:0000313" key="3">
    <source>
        <dbReference type="Proteomes" id="UP001405405"/>
    </source>
</evidence>
<dbReference type="EMBL" id="JAYFSJ010000007">
    <property type="protein sequence ID" value="MEN7431378.1"/>
    <property type="molecule type" value="Genomic_DNA"/>
</dbReference>
<accession>A0ABV0CLT2</accession>
<dbReference type="RefSeq" id="WP_152526873.1">
    <property type="nucleotide sequence ID" value="NZ_JAYFSJ010000007.1"/>
</dbReference>
<protein>
    <recommendedName>
        <fullName evidence="4">DUF2158 domain-containing protein</fullName>
    </recommendedName>
</protein>
<proteinExistence type="predicted"/>
<feature type="region of interest" description="Disordered" evidence="1">
    <location>
        <begin position="40"/>
        <end position="59"/>
    </location>
</feature>
<comment type="caution">
    <text evidence="2">The sequence shown here is derived from an EMBL/GenBank/DDBJ whole genome shotgun (WGS) entry which is preliminary data.</text>
</comment>
<evidence type="ECO:0000256" key="1">
    <source>
        <dbReference type="SAM" id="MobiDB-lite"/>
    </source>
</evidence>
<sequence>MKIQDLKEGDLVTQSIDGKMVLSQVACIQKVGSRYIATFSSNKETTPPPQTKLPLETGESNKKLPTLSLVKDPRSVIKIHTPITS</sequence>
<dbReference type="Proteomes" id="UP001405405">
    <property type="component" value="Unassembled WGS sequence"/>
</dbReference>
<name>A0ABV0CLT2_9NEIS</name>